<proteinExistence type="predicted"/>
<dbReference type="WBParaSite" id="Hba_01477">
    <property type="protein sequence ID" value="Hba_01477"/>
    <property type="gene ID" value="Hba_01477"/>
</dbReference>
<organism evidence="1 2">
    <name type="scientific">Heterorhabditis bacteriophora</name>
    <name type="common">Entomopathogenic nematode worm</name>
    <dbReference type="NCBI Taxonomy" id="37862"/>
    <lineage>
        <taxon>Eukaryota</taxon>
        <taxon>Metazoa</taxon>
        <taxon>Ecdysozoa</taxon>
        <taxon>Nematoda</taxon>
        <taxon>Chromadorea</taxon>
        <taxon>Rhabditida</taxon>
        <taxon>Rhabditina</taxon>
        <taxon>Rhabditomorpha</taxon>
        <taxon>Strongyloidea</taxon>
        <taxon>Heterorhabditidae</taxon>
        <taxon>Heterorhabditis</taxon>
    </lineage>
</organism>
<accession>A0A1I7W9Y4</accession>
<name>A0A1I7W9Y4_HETBA</name>
<dbReference type="AlphaFoldDB" id="A0A1I7W9Y4"/>
<dbReference type="Proteomes" id="UP000095283">
    <property type="component" value="Unplaced"/>
</dbReference>
<protein>
    <submittedName>
        <fullName evidence="2">SP-RING-type domain-containing protein</fullName>
    </submittedName>
</protein>
<evidence type="ECO:0000313" key="2">
    <source>
        <dbReference type="WBParaSite" id="Hba_01477"/>
    </source>
</evidence>
<reference evidence="2" key="1">
    <citation type="submission" date="2016-11" db="UniProtKB">
        <authorList>
            <consortium name="WormBaseParasite"/>
        </authorList>
    </citation>
    <scope>IDENTIFICATION</scope>
</reference>
<evidence type="ECO:0000313" key="1">
    <source>
        <dbReference type="Proteomes" id="UP000095283"/>
    </source>
</evidence>
<keyword evidence="1" id="KW-1185">Reference proteome</keyword>
<sequence length="35" mass="4152">MCSMQILFSRLDAKRFMGTKKKGRCPRWTCPLSHH</sequence>